<evidence type="ECO:0000259" key="4">
    <source>
        <dbReference type="SMART" id="SM01017"/>
    </source>
</evidence>
<dbReference type="Gene3D" id="2.60.40.640">
    <property type="match status" value="2"/>
</dbReference>
<reference evidence="5" key="1">
    <citation type="submission" date="2022-01" db="EMBL/GenBank/DDBJ databases">
        <authorList>
            <person name="King R."/>
        </authorList>
    </citation>
    <scope>NUCLEOTIDE SEQUENCE</scope>
</reference>
<dbReference type="Proteomes" id="UP001153620">
    <property type="component" value="Chromosome 2"/>
</dbReference>
<dbReference type="AlphaFoldDB" id="A0A9N9WT13"/>
<dbReference type="PANTHER" id="PTHR11188:SF167">
    <property type="entry name" value="ARRESTIN C-TERMINAL-LIKE DOMAIN-CONTAINING PROTEIN-RELATED"/>
    <property type="match status" value="1"/>
</dbReference>
<protein>
    <recommendedName>
        <fullName evidence="4">Arrestin C-terminal-like domain-containing protein</fullName>
    </recommendedName>
</protein>
<evidence type="ECO:0000313" key="5">
    <source>
        <dbReference type="EMBL" id="CAG9804949.1"/>
    </source>
</evidence>
<evidence type="ECO:0000313" key="6">
    <source>
        <dbReference type="Proteomes" id="UP001153620"/>
    </source>
</evidence>
<evidence type="ECO:0000256" key="2">
    <source>
        <dbReference type="ARBA" id="ARBA00022606"/>
    </source>
</evidence>
<dbReference type="GO" id="GO:0005737">
    <property type="term" value="C:cytoplasm"/>
    <property type="evidence" value="ECO:0007669"/>
    <property type="project" value="TreeGrafter"/>
</dbReference>
<dbReference type="OrthoDB" id="2333384at2759"/>
<name>A0A9N9WT13_9DIPT</name>
<dbReference type="EMBL" id="OU895878">
    <property type="protein sequence ID" value="CAG9804949.1"/>
    <property type="molecule type" value="Genomic_DNA"/>
</dbReference>
<dbReference type="SUPFAM" id="SSF81296">
    <property type="entry name" value="E set domains"/>
    <property type="match status" value="2"/>
</dbReference>
<comment type="similarity">
    <text evidence="1">Belongs to the arrestin family.</text>
</comment>
<dbReference type="PANTHER" id="PTHR11188">
    <property type="entry name" value="ARRESTIN DOMAIN CONTAINING PROTEIN"/>
    <property type="match status" value="1"/>
</dbReference>
<feature type="region of interest" description="Disordered" evidence="3">
    <location>
        <begin position="403"/>
        <end position="428"/>
    </location>
</feature>
<gene>
    <name evidence="5" type="ORF">CHIRRI_LOCUS7826</name>
</gene>
<proteinExistence type="inferred from homology"/>
<reference evidence="5" key="2">
    <citation type="submission" date="2022-10" db="EMBL/GenBank/DDBJ databases">
        <authorList>
            <consortium name="ENA_rothamsted_submissions"/>
            <consortium name="culmorum"/>
            <person name="King R."/>
        </authorList>
    </citation>
    <scope>NUCLEOTIDE SEQUENCE</scope>
</reference>
<dbReference type="Pfam" id="PF00339">
    <property type="entry name" value="Arrestin_N"/>
    <property type="match status" value="1"/>
</dbReference>
<dbReference type="InterPro" id="IPR011022">
    <property type="entry name" value="Arrestin_C-like"/>
</dbReference>
<dbReference type="InterPro" id="IPR014756">
    <property type="entry name" value="Ig_E-set"/>
</dbReference>
<dbReference type="GO" id="GO:0015031">
    <property type="term" value="P:protein transport"/>
    <property type="evidence" value="ECO:0007669"/>
    <property type="project" value="TreeGrafter"/>
</dbReference>
<keyword evidence="2" id="KW-0716">Sensory transduction</keyword>
<organism evidence="5 6">
    <name type="scientific">Chironomus riparius</name>
    <dbReference type="NCBI Taxonomy" id="315576"/>
    <lineage>
        <taxon>Eukaryota</taxon>
        <taxon>Metazoa</taxon>
        <taxon>Ecdysozoa</taxon>
        <taxon>Arthropoda</taxon>
        <taxon>Hexapoda</taxon>
        <taxon>Insecta</taxon>
        <taxon>Pterygota</taxon>
        <taxon>Neoptera</taxon>
        <taxon>Endopterygota</taxon>
        <taxon>Diptera</taxon>
        <taxon>Nematocera</taxon>
        <taxon>Chironomoidea</taxon>
        <taxon>Chironomidae</taxon>
        <taxon>Chironominae</taxon>
        <taxon>Chironomus</taxon>
    </lineage>
</organism>
<evidence type="ECO:0000256" key="3">
    <source>
        <dbReference type="SAM" id="MobiDB-lite"/>
    </source>
</evidence>
<sequence>MVNCNISYDNNQQGIYFSGQTLSGAIEITNEKNRSIKGITLKIEGFAKCKWTEHEGSGKHRRTIYYKGREDYISTFSYLIGSYNGEAIDLAEGVHKFNFICALPPQLPTSLESKYGYIRYQIKVEVERPWKSDFKFCYAFTVLKPLDLNFENQSLKLPLKAEVSKSFFLGFSNKNLYMSAEVPFCGYVSGQSAPVSVSINNESGVEVYEITIELMKIIYYNSDTPRMRTRRREEKVAMTKHQGVPAKKKGAAMGNLVIPAVPPTNTGTCRTIQVFYEILVTAKTSGMHRNLTVVLPITIGTVPLLSTYQNIYPALQQDQIQSGWNIQPSTSQATYPATQPAYSTLETSYPSAPVANLNPDLPPPSYQEAMMTTTQEVDNEEGLNDQQAFNPKYPVFNFANQAPMPSQALAPPPYSLPPTDTKNEKKPL</sequence>
<dbReference type="InterPro" id="IPR011021">
    <property type="entry name" value="Arrestin-like_N"/>
</dbReference>
<feature type="domain" description="Arrestin C-terminal-like" evidence="4">
    <location>
        <begin position="172"/>
        <end position="304"/>
    </location>
</feature>
<dbReference type="InterPro" id="IPR014752">
    <property type="entry name" value="Arrestin-like_C"/>
</dbReference>
<accession>A0A9N9WT13</accession>
<dbReference type="Pfam" id="PF02752">
    <property type="entry name" value="Arrestin_C"/>
    <property type="match status" value="1"/>
</dbReference>
<dbReference type="SMART" id="SM01017">
    <property type="entry name" value="Arrestin_C"/>
    <property type="match status" value="1"/>
</dbReference>
<evidence type="ECO:0000256" key="1">
    <source>
        <dbReference type="ARBA" id="ARBA00005298"/>
    </source>
</evidence>
<dbReference type="InterPro" id="IPR050357">
    <property type="entry name" value="Arrestin_domain-protein"/>
</dbReference>
<keyword evidence="6" id="KW-1185">Reference proteome</keyword>